<reference evidence="2" key="1">
    <citation type="submission" date="2022-10" db="EMBL/GenBank/DDBJ databases">
        <title>Rhodococcus sp.75.</title>
        <authorList>
            <person name="Sun M."/>
        </authorList>
    </citation>
    <scope>NUCLEOTIDE SEQUENCE</scope>
    <source>
        <strain evidence="2">75</strain>
    </source>
</reference>
<gene>
    <name evidence="2" type="ORF">RHODO2019_13090</name>
</gene>
<name>A0ABY6NXY9_9NOCA</name>
<feature type="compositionally biased region" description="Basic and acidic residues" evidence="1">
    <location>
        <begin position="106"/>
        <end position="145"/>
    </location>
</feature>
<accession>A0ABY6NXY9</accession>
<dbReference type="EMBL" id="CP110615">
    <property type="protein sequence ID" value="UZJ24094.1"/>
    <property type="molecule type" value="Genomic_DNA"/>
</dbReference>
<proteinExistence type="predicted"/>
<evidence type="ECO:0000313" key="3">
    <source>
        <dbReference type="Proteomes" id="UP001164965"/>
    </source>
</evidence>
<sequence>MAAPDRDGRRVHGDGVERAGADDGRGTRLAQVDGTGRPDQDHVRTGARHRAQPAWCVRPTRRRARTGPAGDQALAQRQHEVLPRLGRVGGPARHVDLGDELTADVEGVRHRADGAAHAQHEGDGESDHRQHGQHDPGDEHADRPSARGRWGG</sequence>
<dbReference type="RefSeq" id="WP_265382201.1">
    <property type="nucleotide sequence ID" value="NZ_CP110615.1"/>
</dbReference>
<evidence type="ECO:0000313" key="2">
    <source>
        <dbReference type="EMBL" id="UZJ24094.1"/>
    </source>
</evidence>
<organism evidence="2 3">
    <name type="scientific">Rhodococcus antarcticus</name>
    <dbReference type="NCBI Taxonomy" id="2987751"/>
    <lineage>
        <taxon>Bacteria</taxon>
        <taxon>Bacillati</taxon>
        <taxon>Actinomycetota</taxon>
        <taxon>Actinomycetes</taxon>
        <taxon>Mycobacteriales</taxon>
        <taxon>Nocardiaceae</taxon>
        <taxon>Rhodococcus</taxon>
    </lineage>
</organism>
<evidence type="ECO:0000256" key="1">
    <source>
        <dbReference type="SAM" id="MobiDB-lite"/>
    </source>
</evidence>
<feature type="region of interest" description="Disordered" evidence="1">
    <location>
        <begin position="1"/>
        <end position="152"/>
    </location>
</feature>
<keyword evidence="3" id="KW-1185">Reference proteome</keyword>
<dbReference type="Proteomes" id="UP001164965">
    <property type="component" value="Chromosome"/>
</dbReference>
<protein>
    <submittedName>
        <fullName evidence="2">Uncharacterized protein</fullName>
    </submittedName>
</protein>
<feature type="compositionally biased region" description="Basic and acidic residues" evidence="1">
    <location>
        <begin position="1"/>
        <end position="26"/>
    </location>
</feature>